<evidence type="ECO:0000313" key="2">
    <source>
        <dbReference type="EMBL" id="OMJ84080.1"/>
    </source>
</evidence>
<dbReference type="GO" id="GO:0005737">
    <property type="term" value="C:cytoplasm"/>
    <property type="evidence" value="ECO:0007669"/>
    <property type="project" value="TreeGrafter"/>
</dbReference>
<dbReference type="OrthoDB" id="3649325at2759"/>
<protein>
    <recommendedName>
        <fullName evidence="4">Aminoglycoside phosphotransferase domain-containing protein</fullName>
    </recommendedName>
</protein>
<evidence type="ECO:0000313" key="3">
    <source>
        <dbReference type="Proteomes" id="UP000187209"/>
    </source>
</evidence>
<dbReference type="PANTHER" id="PTHR22603">
    <property type="entry name" value="CHOLINE/ETHANOALAMINE KINASE"/>
    <property type="match status" value="1"/>
</dbReference>
<evidence type="ECO:0008006" key="4">
    <source>
        <dbReference type="Google" id="ProtNLM"/>
    </source>
</evidence>
<dbReference type="InterPro" id="IPR011009">
    <property type="entry name" value="Kinase-like_dom_sf"/>
</dbReference>
<dbReference type="SUPFAM" id="SSF56112">
    <property type="entry name" value="Protein kinase-like (PK-like)"/>
    <property type="match status" value="1"/>
</dbReference>
<name>A0A1R2C523_9CILI</name>
<accession>A0A1R2C523</accession>
<dbReference type="Gene3D" id="3.30.200.20">
    <property type="entry name" value="Phosphorylase Kinase, domain 1"/>
    <property type="match status" value="1"/>
</dbReference>
<evidence type="ECO:0000256" key="1">
    <source>
        <dbReference type="ARBA" id="ARBA00038211"/>
    </source>
</evidence>
<dbReference type="GO" id="GO:0004305">
    <property type="term" value="F:ethanolamine kinase activity"/>
    <property type="evidence" value="ECO:0007669"/>
    <property type="project" value="TreeGrafter"/>
</dbReference>
<dbReference type="EMBL" id="MPUH01000281">
    <property type="protein sequence ID" value="OMJ84080.1"/>
    <property type="molecule type" value="Genomic_DNA"/>
</dbReference>
<dbReference type="Pfam" id="PF01633">
    <property type="entry name" value="Choline_kinase"/>
    <property type="match status" value="1"/>
</dbReference>
<dbReference type="Proteomes" id="UP000187209">
    <property type="component" value="Unassembled WGS sequence"/>
</dbReference>
<dbReference type="Gene3D" id="3.90.1200.10">
    <property type="match status" value="1"/>
</dbReference>
<proteinExistence type="inferred from homology"/>
<comment type="caution">
    <text evidence="2">The sequence shown here is derived from an EMBL/GenBank/DDBJ whole genome shotgun (WGS) entry which is preliminary data.</text>
</comment>
<comment type="similarity">
    <text evidence="1">Belongs to the choline/ethanolamine kinase family.</text>
</comment>
<organism evidence="2 3">
    <name type="scientific">Stentor coeruleus</name>
    <dbReference type="NCBI Taxonomy" id="5963"/>
    <lineage>
        <taxon>Eukaryota</taxon>
        <taxon>Sar</taxon>
        <taxon>Alveolata</taxon>
        <taxon>Ciliophora</taxon>
        <taxon>Postciliodesmatophora</taxon>
        <taxon>Heterotrichea</taxon>
        <taxon>Heterotrichida</taxon>
        <taxon>Stentoridae</taxon>
        <taxon>Stentor</taxon>
    </lineage>
</organism>
<gene>
    <name evidence="2" type="ORF">SteCoe_14894</name>
</gene>
<sequence>MAELSENLALQYIKQQIPSWNEVTSETSIFTLLTGTSNKVYKVQSSLLITPQIIIFRVFGPNEITDKVRERRIFNALSTQNLSAKNLSETETWRLEEFLENYLPMTTPDYFSSDNIRQISQKFKAFHSLDMTNIVDIDENILEKNIAKWRIIGKNKLSLLKNQDSINTLNELLNDETWDKCQNLIPRTSPIVFCHLDPNSYNLIYNRNLQDFFLIDYEFSGYCYRAIDFSLMFTEIKFDFEVQEPPYFKYYPEKQVSDEIIKRYVLEYGEGAEMWIEIKMLLILSQYLWAVWDLAMWNDQKTGFDYIENAIVRFREFIKDYEEFVNKGGRDFLVEVSKKLFGI</sequence>
<keyword evidence="3" id="KW-1185">Reference proteome</keyword>
<dbReference type="AlphaFoldDB" id="A0A1R2C523"/>
<dbReference type="GO" id="GO:0006646">
    <property type="term" value="P:phosphatidylethanolamine biosynthetic process"/>
    <property type="evidence" value="ECO:0007669"/>
    <property type="project" value="TreeGrafter"/>
</dbReference>
<dbReference type="GO" id="GO:0004103">
    <property type="term" value="F:choline kinase activity"/>
    <property type="evidence" value="ECO:0007669"/>
    <property type="project" value="TreeGrafter"/>
</dbReference>
<reference evidence="2 3" key="1">
    <citation type="submission" date="2016-11" db="EMBL/GenBank/DDBJ databases">
        <title>The macronuclear genome of Stentor coeruleus: a giant cell with tiny introns.</title>
        <authorList>
            <person name="Slabodnick M."/>
            <person name="Ruby J.G."/>
            <person name="Reiff S.B."/>
            <person name="Swart E.C."/>
            <person name="Gosai S."/>
            <person name="Prabakaran S."/>
            <person name="Witkowska E."/>
            <person name="Larue G.E."/>
            <person name="Fisher S."/>
            <person name="Freeman R.M."/>
            <person name="Gunawardena J."/>
            <person name="Chu W."/>
            <person name="Stover N.A."/>
            <person name="Gregory B.D."/>
            <person name="Nowacki M."/>
            <person name="Derisi J."/>
            <person name="Roy S.W."/>
            <person name="Marshall W.F."/>
            <person name="Sood P."/>
        </authorList>
    </citation>
    <scope>NUCLEOTIDE SEQUENCE [LARGE SCALE GENOMIC DNA]</scope>
    <source>
        <strain evidence="2">WM001</strain>
    </source>
</reference>
<dbReference type="PANTHER" id="PTHR22603:SF93">
    <property type="entry name" value="RE24176P"/>
    <property type="match status" value="1"/>
</dbReference>